<sequence>MRSAVSEQELIKLNNRVRAVFMSQPPLVEIEPPVVICGDIHGQSIETVCLMFCYRIKHPENFFMLRGLLKI</sequence>
<dbReference type="AlphaFoldDB" id="A0A914RSQ9"/>
<dbReference type="InterPro" id="IPR050341">
    <property type="entry name" value="PP1_catalytic_subunit"/>
</dbReference>
<dbReference type="WBParaSite" id="PEQ_0000499401-mRNA-1">
    <property type="protein sequence ID" value="PEQ_0000499401-mRNA-1"/>
    <property type="gene ID" value="PEQ_0000499401"/>
</dbReference>
<dbReference type="PANTHER" id="PTHR11668:SF300">
    <property type="entry name" value="SERINE_THREONINE-PROTEIN PHOSPHATASE"/>
    <property type="match status" value="1"/>
</dbReference>
<dbReference type="Gene3D" id="3.60.21.10">
    <property type="match status" value="1"/>
</dbReference>
<keyword evidence="3" id="KW-0378">Hydrolase</keyword>
<dbReference type="InterPro" id="IPR029052">
    <property type="entry name" value="Metallo-depent_PP-like"/>
</dbReference>
<dbReference type="SUPFAM" id="SSF56300">
    <property type="entry name" value="Metallo-dependent phosphatases"/>
    <property type="match status" value="1"/>
</dbReference>
<dbReference type="PANTHER" id="PTHR11668">
    <property type="entry name" value="SERINE/THREONINE PROTEIN PHOSPHATASE"/>
    <property type="match status" value="1"/>
</dbReference>
<organism evidence="6 7">
    <name type="scientific">Parascaris equorum</name>
    <name type="common">Equine roundworm</name>
    <dbReference type="NCBI Taxonomy" id="6256"/>
    <lineage>
        <taxon>Eukaryota</taxon>
        <taxon>Metazoa</taxon>
        <taxon>Ecdysozoa</taxon>
        <taxon>Nematoda</taxon>
        <taxon>Chromadorea</taxon>
        <taxon>Rhabditida</taxon>
        <taxon>Spirurina</taxon>
        <taxon>Ascaridomorpha</taxon>
        <taxon>Ascaridoidea</taxon>
        <taxon>Ascarididae</taxon>
        <taxon>Parascaris</taxon>
    </lineage>
</organism>
<keyword evidence="6" id="KW-1185">Reference proteome</keyword>
<evidence type="ECO:0000256" key="4">
    <source>
        <dbReference type="ARBA" id="ARBA00022912"/>
    </source>
</evidence>
<dbReference type="Proteomes" id="UP000887564">
    <property type="component" value="Unplaced"/>
</dbReference>
<evidence type="ECO:0000313" key="6">
    <source>
        <dbReference type="Proteomes" id="UP000887564"/>
    </source>
</evidence>
<dbReference type="GO" id="GO:0005634">
    <property type="term" value="C:nucleus"/>
    <property type="evidence" value="ECO:0007669"/>
    <property type="project" value="TreeGrafter"/>
</dbReference>
<dbReference type="GO" id="GO:0005737">
    <property type="term" value="C:cytoplasm"/>
    <property type="evidence" value="ECO:0007669"/>
    <property type="project" value="TreeGrafter"/>
</dbReference>
<protein>
    <recommendedName>
        <fullName evidence="1">protein-serine/threonine phosphatase</fullName>
        <ecNumber evidence="1">3.1.3.16</ecNumber>
    </recommendedName>
</protein>
<evidence type="ECO:0000256" key="3">
    <source>
        <dbReference type="ARBA" id="ARBA00022801"/>
    </source>
</evidence>
<evidence type="ECO:0000256" key="2">
    <source>
        <dbReference type="ARBA" id="ARBA00022723"/>
    </source>
</evidence>
<dbReference type="GO" id="GO:0046872">
    <property type="term" value="F:metal ion binding"/>
    <property type="evidence" value="ECO:0007669"/>
    <property type="project" value="UniProtKB-KW"/>
</dbReference>
<evidence type="ECO:0000256" key="5">
    <source>
        <dbReference type="ARBA" id="ARBA00023211"/>
    </source>
</evidence>
<evidence type="ECO:0000256" key="1">
    <source>
        <dbReference type="ARBA" id="ARBA00013081"/>
    </source>
</evidence>
<dbReference type="GO" id="GO:0004722">
    <property type="term" value="F:protein serine/threonine phosphatase activity"/>
    <property type="evidence" value="ECO:0007669"/>
    <property type="project" value="UniProtKB-EC"/>
</dbReference>
<accession>A0A914RSQ9</accession>
<keyword evidence="5" id="KW-0464">Manganese</keyword>
<keyword evidence="2" id="KW-0479">Metal-binding</keyword>
<keyword evidence="4" id="KW-0904">Protein phosphatase</keyword>
<name>A0A914RSQ9_PAREQ</name>
<reference evidence="7" key="1">
    <citation type="submission" date="2022-11" db="UniProtKB">
        <authorList>
            <consortium name="WormBaseParasite"/>
        </authorList>
    </citation>
    <scope>IDENTIFICATION</scope>
</reference>
<evidence type="ECO:0000313" key="7">
    <source>
        <dbReference type="WBParaSite" id="PEQ_0000499401-mRNA-1"/>
    </source>
</evidence>
<proteinExistence type="predicted"/>
<dbReference type="EC" id="3.1.3.16" evidence="1"/>